<reference evidence="2" key="1">
    <citation type="journal article" date="2019" name="Int. J. Syst. Evol. Microbiol.">
        <title>The Global Catalogue of Microorganisms (GCM) 10K type strain sequencing project: providing services to taxonomists for standard genome sequencing and annotation.</title>
        <authorList>
            <consortium name="The Broad Institute Genomics Platform"/>
            <consortium name="The Broad Institute Genome Sequencing Center for Infectious Disease"/>
            <person name="Wu L."/>
            <person name="Ma J."/>
        </authorList>
    </citation>
    <scope>NUCLEOTIDE SEQUENCE [LARGE SCALE GENOMIC DNA]</scope>
    <source>
        <strain evidence="2">NBRC 109019</strain>
    </source>
</reference>
<evidence type="ECO:0000313" key="1">
    <source>
        <dbReference type="EMBL" id="BDZ53358.1"/>
    </source>
</evidence>
<proteinExistence type="predicted"/>
<name>A0ABN6YBI3_9MICO</name>
<keyword evidence="2" id="KW-1185">Reference proteome</keyword>
<evidence type="ECO:0000313" key="2">
    <source>
        <dbReference type="Proteomes" id="UP001321477"/>
    </source>
</evidence>
<accession>A0ABN6YBI3</accession>
<gene>
    <name evidence="1" type="ORF">GCM10025870_04310</name>
</gene>
<protein>
    <submittedName>
        <fullName evidence="1">Uncharacterized protein</fullName>
    </submittedName>
</protein>
<organism evidence="1 2">
    <name type="scientific">Agromyces marinus</name>
    <dbReference type="NCBI Taxonomy" id="1389020"/>
    <lineage>
        <taxon>Bacteria</taxon>
        <taxon>Bacillati</taxon>
        <taxon>Actinomycetota</taxon>
        <taxon>Actinomycetes</taxon>
        <taxon>Micrococcales</taxon>
        <taxon>Microbacteriaceae</taxon>
        <taxon>Agromyces</taxon>
    </lineage>
</organism>
<sequence length="119" mass="13063">MRPATSCRTRGAFLELGAESHLPVDADDAHEAVFAAERVDESPPAGFGLFGGEDRMPRGQCCSLRSAPAGVLRSYVGLPRSSRRRCRVRTHDRDLHARALIADAFRLRGEPSYEIPAML</sequence>
<dbReference type="Proteomes" id="UP001321477">
    <property type="component" value="Chromosome"/>
</dbReference>
<dbReference type="EMBL" id="AP027734">
    <property type="protein sequence ID" value="BDZ53358.1"/>
    <property type="molecule type" value="Genomic_DNA"/>
</dbReference>